<feature type="domain" description="PpiC" evidence="2">
    <location>
        <begin position="227"/>
        <end position="324"/>
    </location>
</feature>
<dbReference type="PROSITE" id="PS50198">
    <property type="entry name" value="PPIC_PPIASE_2"/>
    <property type="match status" value="2"/>
</dbReference>
<dbReference type="AlphaFoldDB" id="A0A1H2VSA4"/>
<accession>A0A1H2VSA4</accession>
<dbReference type="Proteomes" id="UP000199595">
    <property type="component" value="Unassembled WGS sequence"/>
</dbReference>
<dbReference type="EMBL" id="FNNJ01000002">
    <property type="protein sequence ID" value="SDW71156.1"/>
    <property type="molecule type" value="Genomic_DNA"/>
</dbReference>
<gene>
    <name evidence="3" type="ORF">SAMN05444411_10227</name>
</gene>
<keyword evidence="4" id="KW-1185">Reference proteome</keyword>
<dbReference type="Pfam" id="PF00639">
    <property type="entry name" value="Rotamase"/>
    <property type="match status" value="2"/>
</dbReference>
<dbReference type="SUPFAM" id="SSF54534">
    <property type="entry name" value="FKBP-like"/>
    <property type="match status" value="2"/>
</dbReference>
<dbReference type="Gene3D" id="3.10.50.40">
    <property type="match status" value="2"/>
</dbReference>
<organism evidence="3 4">
    <name type="scientific">Lutibacter oricola</name>
    <dbReference type="NCBI Taxonomy" id="762486"/>
    <lineage>
        <taxon>Bacteria</taxon>
        <taxon>Pseudomonadati</taxon>
        <taxon>Bacteroidota</taxon>
        <taxon>Flavobacteriia</taxon>
        <taxon>Flavobacteriales</taxon>
        <taxon>Flavobacteriaceae</taxon>
        <taxon>Lutibacter</taxon>
    </lineage>
</organism>
<evidence type="ECO:0000259" key="2">
    <source>
        <dbReference type="PROSITE" id="PS50198"/>
    </source>
</evidence>
<dbReference type="PANTHER" id="PTHR47245">
    <property type="entry name" value="PEPTIDYLPROLYL ISOMERASE"/>
    <property type="match status" value="1"/>
</dbReference>
<dbReference type="PANTHER" id="PTHR47245:SF2">
    <property type="entry name" value="PEPTIDYL-PROLYL CIS-TRANS ISOMERASE HP_0175-RELATED"/>
    <property type="match status" value="1"/>
</dbReference>
<protein>
    <submittedName>
        <fullName evidence="3">Peptidyl-prolyl cis-trans isomerase SurA</fullName>
    </submittedName>
</protein>
<proteinExistence type="predicted"/>
<sequence>MKLKFALFTLLFVTVKSFSQENSKVLFSIDKEPIYTQEFIRVYNKNLSLIDDSAKNSVEEYLNLFVDYKLKVKQARELKIDTLKTLNKELKQYQESLSLPYLKDKDVTNKLVSEAYERLLKEINVSHILVFAKPNAAPADTLKAYNSLIEARNLIINGADFAEIAKKYSQDPSVKQNGGDIGYFTALQMVYPFENVAYNTAKNEVSMPFRTKFGFHILKLNNERKSLGEVEVAHIMLKNLSEKNKQKIDSIYNLLVNDKQDFFSLAKIVSEDGSSAPRGGKMAKFSYGRMVEDFSKQAFALENNDDISKPFKTKYGWHIAKLIKKYPVQSFEEIKASLTKKIEKDSRSNLIGQTVLDRLFKEYNITVNKEALKVFDTKDKLDLEKLNSNLLSINDKKINQKAFAAYLKGVRNPSLKENFKKFKENEVLTYYKENLKFTNPKFAATLKEFNEGLMLFELLERKVWNKSKDSIGLNKFYNANKVEKYNNKELKSIKGTVISDYQNALEKAWIAELRNKYTVEFNKSEKRKVLKKKF</sequence>
<dbReference type="InterPro" id="IPR046357">
    <property type="entry name" value="PPIase_dom_sf"/>
</dbReference>
<evidence type="ECO:0000313" key="4">
    <source>
        <dbReference type="Proteomes" id="UP000199595"/>
    </source>
</evidence>
<dbReference type="InterPro" id="IPR000297">
    <property type="entry name" value="PPIase_PpiC"/>
</dbReference>
<reference evidence="3 4" key="1">
    <citation type="submission" date="2016-10" db="EMBL/GenBank/DDBJ databases">
        <authorList>
            <person name="de Groot N.N."/>
        </authorList>
    </citation>
    <scope>NUCLEOTIDE SEQUENCE [LARGE SCALE GENOMIC DNA]</scope>
    <source>
        <strain evidence="3 4">DSM 24956</strain>
    </source>
</reference>
<dbReference type="OrthoDB" id="14196at2"/>
<dbReference type="RefSeq" id="WP_090120474.1">
    <property type="nucleotide sequence ID" value="NZ_FNNJ01000002.1"/>
</dbReference>
<keyword evidence="1 3" id="KW-0413">Isomerase</keyword>
<feature type="domain" description="PpiC" evidence="2">
    <location>
        <begin position="120"/>
        <end position="222"/>
    </location>
</feature>
<evidence type="ECO:0000256" key="1">
    <source>
        <dbReference type="PROSITE-ProRule" id="PRU00278"/>
    </source>
</evidence>
<dbReference type="InterPro" id="IPR050245">
    <property type="entry name" value="PrsA_foldase"/>
</dbReference>
<dbReference type="STRING" id="762486.SAMN05444411_10227"/>
<evidence type="ECO:0000313" key="3">
    <source>
        <dbReference type="EMBL" id="SDW71156.1"/>
    </source>
</evidence>
<dbReference type="GO" id="GO:0003755">
    <property type="term" value="F:peptidyl-prolyl cis-trans isomerase activity"/>
    <property type="evidence" value="ECO:0007669"/>
    <property type="project" value="UniProtKB-KW"/>
</dbReference>
<name>A0A1H2VSA4_9FLAO</name>
<keyword evidence="1" id="KW-0697">Rotamase</keyword>